<dbReference type="PANTHER" id="PTHR33050">
    <property type="entry name" value="REVERSE TRANSCRIPTASE DOMAIN-CONTAINING PROTEIN"/>
    <property type="match status" value="1"/>
</dbReference>
<dbReference type="EMBL" id="CAJNJA010028657">
    <property type="protein sequence ID" value="CAE7608671.1"/>
    <property type="molecule type" value="Genomic_DNA"/>
</dbReference>
<sequence>MSSFEAGREVALPEPEFPEDWEDAYVVPGLSSEVEAQGSLCDSLGSDGRCSPDPSWGSREHGPAGAHGDDFAVLLEEGQEVGSSRSRSERADFTLQQAHAHDALGSFVGSLVKGDVARYGSVCSDQKLPWENDFARRLLDPDCEWDPLQGFKQESVIPPLSAAAPSERFSEFCSLYDCVVEGVKSPHTIHKRAASFWAFVRWLDVHEPLSSSRLHEIQVWNFVQYLKRTEAPASKAAAVLSAFRFAHFVLGFKVESVIESKRIKGATEQQLVSLRKLRQAKDLTVAQVLELHARLESGALHAFDRAFLASLLIRLYARARPSDFLFIESVEIDCPAGAEYPLLVFEVSQHKGARKVQLKSRLLPILVPMIGVNGKCWAGEAIRAFADAGRILTSVRGPLTLAPSDESGTVHSRRSVSSAEVGRALRAFLGVPEENPDPTVSRVTAYSLRGTCLGWGGKFGFDEDLKSVLGRHSSSIKTTQAIYSRELAAAPARKLQDMIREIAEGRFFPDNSRSSYFPSQAKLKSIPVQEPAGKAGLKPQPVKIEISSSDESVPGEQESSESESTGSTSSSSDAGDAPPVVKRWRRAKVEASDQVWYVHTVSGMLHLLANPEDVPMVLACGRPVNTNYRKATKDEVCRGAHQRIASSECAPIKMKSESEVLRVNVGLSRETLRTPLPQTEFDDFVASLIPAALLGEKGSVKRLLFESQALLLNDLREQVTQPDKWSTKDVPIVERQKRMEAVKASIPGVVVEGPLEPSHGLLNAACRMEREGQLRYIAPEQCGTRMYEIQNVKAQSKVLSLEEGKLAISEEKGLPEVACGSALLLQEALKRRGVALQFAGVASFLAHERYIQKLFAHMGREPPPGHSRTSVHQLLTADRQVWTKMIEDEVPAKRGADGRHPVDDALVPALQSYEVTVCLLPRAAVESKKRPAPPKKFAQDRDTKTPKGDPSRGGGKGNGKGKRATWQPSVPEGIRKLGGHAQTPDKKRICFDEPMPDTNRPTLHGSKSVDAVPPAEQFCLNRVGAYAKGPLRGLRLVLQSFPDADFTAVAIFKNLQTALHVDVNNDENSCNYLIPITSFEGGEVWQQGPGSHVMQDELGYDLVGSLLPVPMARAVAGAQPPASKMPPIVSEHKQVPPECCSAHTAATLDALENMDDAEVTTLRAAVIKEWMHLAVSLAKEEDALKASMHPDVSSITKSKRILLWEALLKKYSYPDQKVSGLLREGVPLTGHAPISGVFKPKFKPMQATPSQVREDFLFYRKKVHNSLKPQEPALMKEVAEKTKKELDSGWIAGPLHEADLGKGILVSRRFGLQQGAKVRCIDNLTSSGVNLAVQAYEAPQPQSTDVVASTCQRLLKHIERQVGKKAFVLLGKAFDLTSAYRQMPVHPDSAWASYICFLHPDTSERVYFRMRAMPFGSSMAVYSFLRISHSLWYIGTKALLLPWSSFFDDYITFATAGRAKSAEHSVTAMLRLLGWAFAESGDKSHEFSQCFQALGIVVDLSSVLRGTVYFKNTERRVSEIKSFVNKVLASGRLPHHEALRLRGRCQFADSQVFGRTGKKCLSLITAHAFSFVEEIGHELRAELHRFVLRLEIEAPRMIKIIEGGAWKVYTDASYEPGAKSSFCGLGGVLVNPKGVPLKFFSFVLSEPQKVFLGEKVSSQIIFPAEMLALAIALNVWGEDLRGSPSILFVDNNGVRDAAISGNARSSVARRILELLLQKEYEWSIVPWYARVPSPSNPADEPSRVECNRLCLLGAELRKSEVASLVEACLQKVQGLK</sequence>
<feature type="region of interest" description="Disordered" evidence="1">
    <location>
        <begin position="37"/>
        <end position="68"/>
    </location>
</feature>
<comment type="caution">
    <text evidence="2">The sequence shown here is derived from an EMBL/GenBank/DDBJ whole genome shotgun (WGS) entry which is preliminary data.</text>
</comment>
<dbReference type="Proteomes" id="UP000601435">
    <property type="component" value="Unassembled WGS sequence"/>
</dbReference>
<keyword evidence="3" id="KW-1185">Reference proteome</keyword>
<reference evidence="2" key="1">
    <citation type="submission" date="2021-02" db="EMBL/GenBank/DDBJ databases">
        <authorList>
            <person name="Dougan E. K."/>
            <person name="Rhodes N."/>
            <person name="Thang M."/>
            <person name="Chan C."/>
        </authorList>
    </citation>
    <scope>NUCLEOTIDE SEQUENCE</scope>
</reference>
<name>A0A812VAN2_9DINO</name>
<gene>
    <name evidence="2" type="ORF">SNEC2469_LOCUS17344</name>
</gene>
<proteinExistence type="predicted"/>
<feature type="region of interest" description="Disordered" evidence="1">
    <location>
        <begin position="926"/>
        <end position="1009"/>
    </location>
</feature>
<organism evidence="2 3">
    <name type="scientific">Symbiodinium necroappetens</name>
    <dbReference type="NCBI Taxonomy" id="1628268"/>
    <lineage>
        <taxon>Eukaryota</taxon>
        <taxon>Sar</taxon>
        <taxon>Alveolata</taxon>
        <taxon>Dinophyceae</taxon>
        <taxon>Suessiales</taxon>
        <taxon>Symbiodiniaceae</taxon>
        <taxon>Symbiodinium</taxon>
    </lineage>
</organism>
<feature type="region of interest" description="Disordered" evidence="1">
    <location>
        <begin position="546"/>
        <end position="580"/>
    </location>
</feature>
<accession>A0A812VAN2</accession>
<evidence type="ECO:0000256" key="1">
    <source>
        <dbReference type="SAM" id="MobiDB-lite"/>
    </source>
</evidence>
<feature type="compositionally biased region" description="Low complexity" evidence="1">
    <location>
        <begin position="562"/>
        <end position="577"/>
    </location>
</feature>
<feature type="compositionally biased region" description="Basic and acidic residues" evidence="1">
    <location>
        <begin position="58"/>
        <end position="68"/>
    </location>
</feature>
<dbReference type="PANTHER" id="PTHR33050:SF7">
    <property type="entry name" value="RIBONUCLEASE H"/>
    <property type="match status" value="1"/>
</dbReference>
<evidence type="ECO:0000313" key="3">
    <source>
        <dbReference type="Proteomes" id="UP000601435"/>
    </source>
</evidence>
<dbReference type="InterPro" id="IPR043502">
    <property type="entry name" value="DNA/RNA_pol_sf"/>
</dbReference>
<protein>
    <submittedName>
        <fullName evidence="2">Uncharacterized protein</fullName>
    </submittedName>
</protein>
<dbReference type="OrthoDB" id="6019648at2759"/>
<dbReference type="InterPro" id="IPR052055">
    <property type="entry name" value="Hepadnavirus_pol/RT"/>
</dbReference>
<dbReference type="SUPFAM" id="SSF56672">
    <property type="entry name" value="DNA/RNA polymerases"/>
    <property type="match status" value="1"/>
</dbReference>
<feature type="compositionally biased region" description="Basic and acidic residues" evidence="1">
    <location>
        <begin position="937"/>
        <end position="950"/>
    </location>
</feature>
<evidence type="ECO:0000313" key="2">
    <source>
        <dbReference type="EMBL" id="CAE7608671.1"/>
    </source>
</evidence>